<gene>
    <name evidence="2" type="ORF">QEJ78_11540</name>
</gene>
<reference evidence="2" key="1">
    <citation type="journal article" date="2022" name="Food Funct.">
        <title>Lactobacillus kefiranofaciens ZW18 from Kefir enhances the anti-tumor effect of anti-programmed cell death 1 (PD-1) immunotherapy by modulating the gut microbiota.</title>
        <authorList>
            <person name="Zhao J."/>
            <person name="Wang Y."/>
            <person name="Wang J."/>
            <person name="Lv M."/>
            <person name="Zhou C."/>
            <person name="Jia L."/>
            <person name="Geng W."/>
        </authorList>
    </citation>
    <scope>NUCLEOTIDE SEQUENCE</scope>
    <source>
        <strain evidence="2">ZW18</strain>
    </source>
</reference>
<dbReference type="Proteomes" id="UP001242513">
    <property type="component" value="Chromosome"/>
</dbReference>
<dbReference type="RefSeq" id="WP_280944140.1">
    <property type="nucleotide sequence ID" value="NZ_CP123735.1"/>
</dbReference>
<protein>
    <submittedName>
        <fullName evidence="2">Helix-turn-helix transcriptional regulator</fullName>
    </submittedName>
</protein>
<sequence>MTIGEGLKSLRQSLGLTQAQMIKGSKITITHYSKMEKGQNRIFVDDLILILQLRGVSIANFFKKYFPTKYDMISQEISQELNQAFYNNDVKKARNLKRQILVDKHISTELKDRADLIINILNSGDDTASIKQAMHDFFNYQEWMNDDNAITILSNSIRKDNLNDITPLIMMLIRKYKKLNEQSLTRQRRLATVGINYLYILRKYFKNSDKIAFKILAWLENLTADPELCLLKELTLYFHLIYTNNSQALEIKKLLKQSNYKK</sequence>
<name>A0AAX3UEI2_9LACO</name>
<dbReference type="AlphaFoldDB" id="A0AAX3UEI2"/>
<dbReference type="SUPFAM" id="SSF47413">
    <property type="entry name" value="lambda repressor-like DNA-binding domains"/>
    <property type="match status" value="1"/>
</dbReference>
<dbReference type="CDD" id="cd00093">
    <property type="entry name" value="HTH_XRE"/>
    <property type="match status" value="1"/>
</dbReference>
<feature type="domain" description="HTH cro/C1-type" evidence="1">
    <location>
        <begin position="7"/>
        <end position="61"/>
    </location>
</feature>
<dbReference type="Gene3D" id="1.10.260.40">
    <property type="entry name" value="lambda repressor-like DNA-binding domains"/>
    <property type="match status" value="1"/>
</dbReference>
<organism evidence="2 3">
    <name type="scientific">Lactobacillus kefiranofaciens</name>
    <dbReference type="NCBI Taxonomy" id="267818"/>
    <lineage>
        <taxon>Bacteria</taxon>
        <taxon>Bacillati</taxon>
        <taxon>Bacillota</taxon>
        <taxon>Bacilli</taxon>
        <taxon>Lactobacillales</taxon>
        <taxon>Lactobacillaceae</taxon>
        <taxon>Lactobacillus</taxon>
    </lineage>
</organism>
<evidence type="ECO:0000313" key="3">
    <source>
        <dbReference type="Proteomes" id="UP001242513"/>
    </source>
</evidence>
<accession>A0AAX3UEI2</accession>
<dbReference type="Pfam" id="PF01381">
    <property type="entry name" value="HTH_3"/>
    <property type="match status" value="1"/>
</dbReference>
<dbReference type="InterPro" id="IPR010982">
    <property type="entry name" value="Lambda_DNA-bd_dom_sf"/>
</dbReference>
<dbReference type="EMBL" id="CP123735">
    <property type="protein sequence ID" value="WGO85915.1"/>
    <property type="molecule type" value="Genomic_DNA"/>
</dbReference>
<reference evidence="2" key="2">
    <citation type="submission" date="2023-04" db="EMBL/GenBank/DDBJ databases">
        <authorList>
            <person name="Wang Y."/>
        </authorList>
    </citation>
    <scope>NUCLEOTIDE SEQUENCE</scope>
    <source>
        <strain evidence="2">ZW18</strain>
    </source>
</reference>
<dbReference type="InterPro" id="IPR001387">
    <property type="entry name" value="Cro/C1-type_HTH"/>
</dbReference>
<proteinExistence type="predicted"/>
<evidence type="ECO:0000313" key="2">
    <source>
        <dbReference type="EMBL" id="WGO85915.1"/>
    </source>
</evidence>
<evidence type="ECO:0000259" key="1">
    <source>
        <dbReference type="PROSITE" id="PS50943"/>
    </source>
</evidence>
<dbReference type="PROSITE" id="PS50943">
    <property type="entry name" value="HTH_CROC1"/>
    <property type="match status" value="1"/>
</dbReference>
<dbReference type="GO" id="GO:0003677">
    <property type="term" value="F:DNA binding"/>
    <property type="evidence" value="ECO:0007669"/>
    <property type="project" value="InterPro"/>
</dbReference>